<feature type="region of interest" description="Disordered" evidence="1">
    <location>
        <begin position="59"/>
        <end position="106"/>
    </location>
</feature>
<sequence length="106" mass="11518">MQESPELSLLNKSSLFLPLPIDPKSPNGRYVQCPATGQVYCMSTGSIYLNSSQIDPLPTSISSLNERKDSKSISGNPSSCTMKKSLNTRSSDKPADSEEQQSSLFN</sequence>
<protein>
    <submittedName>
        <fullName evidence="2">Uncharacterized protein</fullName>
    </submittedName>
</protein>
<keyword evidence="3" id="KW-1185">Reference proteome</keyword>
<accession>A0AAV7CAP9</accession>
<comment type="caution">
    <text evidence="2">The sequence shown here is derived from an EMBL/GenBank/DDBJ whole genome shotgun (WGS) entry which is preliminary data.</text>
</comment>
<dbReference type="Proteomes" id="UP000824782">
    <property type="component" value="Unassembled WGS sequence"/>
</dbReference>
<name>A0AAV7CAP9_ENGPU</name>
<evidence type="ECO:0000313" key="3">
    <source>
        <dbReference type="Proteomes" id="UP000824782"/>
    </source>
</evidence>
<evidence type="ECO:0000313" key="2">
    <source>
        <dbReference type="EMBL" id="KAG8581730.1"/>
    </source>
</evidence>
<dbReference type="EMBL" id="WNYA01000003">
    <property type="protein sequence ID" value="KAG8581730.1"/>
    <property type="molecule type" value="Genomic_DNA"/>
</dbReference>
<organism evidence="2 3">
    <name type="scientific">Engystomops pustulosus</name>
    <name type="common">Tungara frog</name>
    <name type="synonym">Physalaemus pustulosus</name>
    <dbReference type="NCBI Taxonomy" id="76066"/>
    <lineage>
        <taxon>Eukaryota</taxon>
        <taxon>Metazoa</taxon>
        <taxon>Chordata</taxon>
        <taxon>Craniata</taxon>
        <taxon>Vertebrata</taxon>
        <taxon>Euteleostomi</taxon>
        <taxon>Amphibia</taxon>
        <taxon>Batrachia</taxon>
        <taxon>Anura</taxon>
        <taxon>Neobatrachia</taxon>
        <taxon>Hyloidea</taxon>
        <taxon>Leptodactylidae</taxon>
        <taxon>Leiuperinae</taxon>
        <taxon>Engystomops</taxon>
    </lineage>
</organism>
<proteinExistence type="predicted"/>
<reference evidence="2" key="1">
    <citation type="thesis" date="2020" institute="ProQuest LLC" country="789 East Eisenhower Parkway, Ann Arbor, MI, USA">
        <title>Comparative Genomics and Chromosome Evolution.</title>
        <authorList>
            <person name="Mudd A.B."/>
        </authorList>
    </citation>
    <scope>NUCLEOTIDE SEQUENCE</scope>
    <source>
        <strain evidence="2">237g6f4</strain>
        <tissue evidence="2">Blood</tissue>
    </source>
</reference>
<dbReference type="AlphaFoldDB" id="A0AAV7CAP9"/>
<evidence type="ECO:0000256" key="1">
    <source>
        <dbReference type="SAM" id="MobiDB-lite"/>
    </source>
</evidence>
<feature type="compositionally biased region" description="Polar residues" evidence="1">
    <location>
        <begin position="72"/>
        <end position="89"/>
    </location>
</feature>
<gene>
    <name evidence="2" type="ORF">GDO81_007782</name>
</gene>